<feature type="compositionally biased region" description="Basic residues" evidence="1">
    <location>
        <begin position="25"/>
        <end position="40"/>
    </location>
</feature>
<dbReference type="Proteomes" id="UP000095280">
    <property type="component" value="Unplaced"/>
</dbReference>
<keyword evidence="4" id="KW-1185">Reference proteome</keyword>
<name>A0A1I8GPK9_9PLAT</name>
<keyword evidence="2" id="KW-1133">Transmembrane helix</keyword>
<protein>
    <submittedName>
        <fullName evidence="5">SAYSvFN domain-containing protein</fullName>
    </submittedName>
</protein>
<evidence type="ECO:0000313" key="4">
    <source>
        <dbReference type="Proteomes" id="UP000095280"/>
    </source>
</evidence>
<feature type="domain" description="SAYSvFN" evidence="3">
    <location>
        <begin position="118"/>
        <end position="184"/>
    </location>
</feature>
<proteinExistence type="predicted"/>
<keyword evidence="2" id="KW-0812">Transmembrane</keyword>
<feature type="transmembrane region" description="Helical" evidence="2">
    <location>
        <begin position="120"/>
        <end position="145"/>
    </location>
</feature>
<dbReference type="PANTHER" id="PTHR13527:SF0">
    <property type="entry name" value="SAYSVFN DOMAIN-CONTAINING PROTEIN 1"/>
    <property type="match status" value="1"/>
</dbReference>
<dbReference type="InterPro" id="IPR039159">
    <property type="entry name" value="SAYSD1"/>
</dbReference>
<keyword evidence="2" id="KW-0472">Membrane</keyword>
<dbReference type="AlphaFoldDB" id="A0A1I8GPK9"/>
<dbReference type="WBParaSite" id="maker-uti_cns_0002569-snap-gene-0.6-mRNA-1">
    <property type="protein sequence ID" value="maker-uti_cns_0002569-snap-gene-0.6-mRNA-1"/>
    <property type="gene ID" value="maker-uti_cns_0002569-snap-gene-0.6"/>
</dbReference>
<reference evidence="5" key="1">
    <citation type="submission" date="2016-11" db="UniProtKB">
        <authorList>
            <consortium name="WormBaseParasite"/>
        </authorList>
    </citation>
    <scope>IDENTIFICATION</scope>
</reference>
<dbReference type="PANTHER" id="PTHR13527">
    <property type="entry name" value="SAYSVFN DOMAIN-CONTAINING PROTEIN 1"/>
    <property type="match status" value="1"/>
</dbReference>
<evidence type="ECO:0000313" key="5">
    <source>
        <dbReference type="WBParaSite" id="maker-uti_cns_0002569-snap-gene-0.6-mRNA-1"/>
    </source>
</evidence>
<evidence type="ECO:0000256" key="1">
    <source>
        <dbReference type="SAM" id="MobiDB-lite"/>
    </source>
</evidence>
<dbReference type="InterPro" id="IPR019387">
    <property type="entry name" value="SAYSvFN_dom"/>
</dbReference>
<sequence>ATLDSVNYHDETRSLTKSSNFNNNKKNKKRRKRRPRYHQRTGRDSDSGASMQSSVHEQLREYRAKKEAERKRQLLSGLLPLARASRWSRLCTRLYLLLPERVRAHRLVAMGWPVRLGVFLLLWLYFVYIEWGAVFFICGLLYLLVSSMRGDSQRRSGPSAYSVFNRNCERLDGTFTAAEEFDRSLRSGFS</sequence>
<accession>A0A1I8GPK9</accession>
<evidence type="ECO:0000259" key="3">
    <source>
        <dbReference type="Pfam" id="PF10260"/>
    </source>
</evidence>
<organism evidence="4 5">
    <name type="scientific">Macrostomum lignano</name>
    <dbReference type="NCBI Taxonomy" id="282301"/>
    <lineage>
        <taxon>Eukaryota</taxon>
        <taxon>Metazoa</taxon>
        <taxon>Spiralia</taxon>
        <taxon>Lophotrochozoa</taxon>
        <taxon>Platyhelminthes</taxon>
        <taxon>Rhabditophora</taxon>
        <taxon>Macrostomorpha</taxon>
        <taxon>Macrostomida</taxon>
        <taxon>Macrostomidae</taxon>
        <taxon>Macrostomum</taxon>
    </lineage>
</organism>
<dbReference type="Pfam" id="PF10260">
    <property type="entry name" value="SAYSvFN"/>
    <property type="match status" value="1"/>
</dbReference>
<feature type="region of interest" description="Disordered" evidence="1">
    <location>
        <begin position="1"/>
        <end position="54"/>
    </location>
</feature>
<evidence type="ECO:0000256" key="2">
    <source>
        <dbReference type="SAM" id="Phobius"/>
    </source>
</evidence>